<gene>
    <name evidence="1" type="ORF">SAM23877_0341</name>
    <name evidence="2" type="ORF">SAML0294</name>
</gene>
<dbReference type="EMBL" id="AM238663">
    <property type="protein sequence ID" value="CAJ89281.1"/>
    <property type="molecule type" value="Genomic_DNA"/>
</dbReference>
<accession>A3KHV5</accession>
<dbReference type="AlphaFoldDB" id="A3KHV5"/>
<evidence type="ECO:0000313" key="2">
    <source>
        <dbReference type="EMBL" id="CAJ89281.1"/>
    </source>
</evidence>
<dbReference type="EMBL" id="CP012382">
    <property type="protein sequence ID" value="AKZ53390.1"/>
    <property type="molecule type" value="Genomic_DNA"/>
</dbReference>
<sequence length="45" mass="4947">MALATTVPALAVLLFMSDCTDRAVRLLEAHNAYLWTPLTTNPSTR</sequence>
<dbReference type="RefSeq" id="WP_159041965.1">
    <property type="nucleotide sequence ID" value="NZ_CP012382.1"/>
</dbReference>
<proteinExistence type="predicted"/>
<organism evidence="2">
    <name type="scientific">Streptomyces ambofaciens (strain ATCC 23877 / 3486 / DSM 40053 / JCM 4204 / NBRC 12836 / NRRL B-2516)</name>
    <dbReference type="NCBI Taxonomy" id="278992"/>
    <lineage>
        <taxon>Bacteria</taxon>
        <taxon>Bacillati</taxon>
        <taxon>Actinomycetota</taxon>
        <taxon>Actinomycetes</taxon>
        <taxon>Kitasatosporales</taxon>
        <taxon>Streptomycetaceae</taxon>
        <taxon>Streptomyces</taxon>
    </lineage>
</organism>
<reference evidence="1" key="2">
    <citation type="submission" date="2015-07" db="EMBL/GenBank/DDBJ databases">
        <title>Complete genome sequence of Streptomyces ambofaciens ATCC 23877, the spiramycin producer.</title>
        <authorList>
            <person name="Thibessard A."/>
            <person name="Haas D."/>
            <person name="Gerbaud C."/>
            <person name="Aigle B."/>
            <person name="Lautru S."/>
            <person name="Pernodet J.-L."/>
            <person name="Leblond P."/>
        </authorList>
    </citation>
    <scope>NUCLEOTIDE SEQUENCE [LARGE SCALE GENOMIC DNA]</scope>
    <source>
        <strain evidence="1">ATCC 23877</strain>
    </source>
</reference>
<name>A3KHV5_STRA7</name>
<evidence type="ECO:0000313" key="1">
    <source>
        <dbReference type="EMBL" id="AKZ53390.1"/>
    </source>
</evidence>
<dbReference type="Proteomes" id="UP000061018">
    <property type="component" value="Chromosome"/>
</dbReference>
<dbReference type="KEGG" id="samb:SAM23877_0341"/>
<reference evidence="2" key="1">
    <citation type="journal article" date="2006" name="Mol. Biol. Evol.">
        <title>Evolution of the terminal regions of the Streptomyces linear chromosome.</title>
        <authorList>
            <person name="Choulet F."/>
            <person name="Aigle B."/>
            <person name="Gallois A."/>
            <person name="Mangenot S."/>
            <person name="Gerbaud C."/>
            <person name="Truong C."/>
            <person name="Francou F.X."/>
            <person name="Fourrier C."/>
            <person name="Guerineau M."/>
            <person name="Decaris B."/>
            <person name="Barbe V."/>
            <person name="Pernodet J.L."/>
            <person name="Leblond P."/>
        </authorList>
    </citation>
    <scope>NUCLEOTIDE SEQUENCE</scope>
    <source>
        <strain evidence="2">ATCC 23877</strain>
    </source>
</reference>
<protein>
    <submittedName>
        <fullName evidence="2">Uncharacterized protein</fullName>
    </submittedName>
</protein>